<dbReference type="Gene3D" id="3.40.30.10">
    <property type="entry name" value="Glutaredoxin"/>
    <property type="match status" value="1"/>
</dbReference>
<dbReference type="InterPro" id="IPR012336">
    <property type="entry name" value="Thioredoxin-like_fold"/>
</dbReference>
<reference evidence="4" key="1">
    <citation type="submission" date="2023-03" db="EMBL/GenBank/DDBJ databases">
        <title>Edaphobacter sp.</title>
        <authorList>
            <person name="Huber K.J."/>
            <person name="Papendorf J."/>
            <person name="Pilke C."/>
            <person name="Bunk B."/>
            <person name="Sproeer C."/>
            <person name="Pester M."/>
        </authorList>
    </citation>
    <scope>NUCLEOTIDE SEQUENCE</scope>
    <source>
        <strain evidence="3">DSM 109919</strain>
        <strain evidence="4">DSM 109920</strain>
    </source>
</reference>
<evidence type="ECO:0000256" key="1">
    <source>
        <dbReference type="SAM" id="SignalP"/>
    </source>
</evidence>
<proteinExistence type="predicted"/>
<evidence type="ECO:0000313" key="4">
    <source>
        <dbReference type="EMBL" id="XBH14071.1"/>
    </source>
</evidence>
<evidence type="ECO:0000313" key="3">
    <source>
        <dbReference type="EMBL" id="XBH10643.1"/>
    </source>
</evidence>
<dbReference type="Pfam" id="PF13462">
    <property type="entry name" value="Thioredoxin_4"/>
    <property type="match status" value="1"/>
</dbReference>
<evidence type="ECO:0000259" key="2">
    <source>
        <dbReference type="Pfam" id="PF13462"/>
    </source>
</evidence>
<protein>
    <submittedName>
        <fullName evidence="4">Thioredoxin domain-containing protein</fullName>
    </submittedName>
</protein>
<dbReference type="AlphaFoldDB" id="A0AAU7DB93"/>
<gene>
    <name evidence="3" type="ORF">P4G45_02660</name>
    <name evidence="4" type="ORF">P8936_02635</name>
</gene>
<accession>A0AAU7CYT0</accession>
<dbReference type="EMBL" id="CP121195">
    <property type="protein sequence ID" value="XBH14071.1"/>
    <property type="molecule type" value="Genomic_DNA"/>
</dbReference>
<accession>A0AAU7DB93</accession>
<feature type="signal peptide" evidence="1">
    <location>
        <begin position="1"/>
        <end position="23"/>
    </location>
</feature>
<dbReference type="EMBL" id="CP121194">
    <property type="protein sequence ID" value="XBH10643.1"/>
    <property type="molecule type" value="Genomic_DNA"/>
</dbReference>
<dbReference type="KEGG" id="epl:P4G45_02660"/>
<organism evidence="4">
    <name type="scientific">Edaphobacter paludis</name>
    <dbReference type="NCBI Taxonomy" id="3035702"/>
    <lineage>
        <taxon>Bacteria</taxon>
        <taxon>Pseudomonadati</taxon>
        <taxon>Acidobacteriota</taxon>
        <taxon>Terriglobia</taxon>
        <taxon>Terriglobales</taxon>
        <taxon>Acidobacteriaceae</taxon>
        <taxon>Edaphobacter</taxon>
    </lineage>
</organism>
<sequence length="224" mass="25019">MNRIALVAASLCVSLSLSAPVFAQYSAPPNTGTPFKDTSMLKPPAGARVAIIEFEDLECPACSHAFPITRGAAEHYKIPLVHHDFPLKMHIWSLDAAITARYMQDKISPQAAEDYRRAVFANQNSIASKEDLENFTRHYFQTHGREMPFVVDPTGQFAREVHADYELGERVGLTQTPTIFVVTPKHWTQVTDVNQLYQTIDTALAETPATTVRSNLRHASKPQR</sequence>
<feature type="chain" id="PRO_5043288834" evidence="1">
    <location>
        <begin position="24"/>
        <end position="224"/>
    </location>
</feature>
<dbReference type="RefSeq" id="WP_348268149.1">
    <property type="nucleotide sequence ID" value="NZ_CP121194.1"/>
</dbReference>
<keyword evidence="1" id="KW-0732">Signal</keyword>
<dbReference type="SUPFAM" id="SSF52833">
    <property type="entry name" value="Thioredoxin-like"/>
    <property type="match status" value="1"/>
</dbReference>
<name>A0AAU7DB93_9BACT</name>
<dbReference type="InterPro" id="IPR036249">
    <property type="entry name" value="Thioredoxin-like_sf"/>
</dbReference>
<feature type="domain" description="Thioredoxin-like fold" evidence="2">
    <location>
        <begin position="47"/>
        <end position="183"/>
    </location>
</feature>